<dbReference type="FunFam" id="3.90.640.10:FF:000014">
    <property type="entry name" value="Putative actin-related protein 6"/>
    <property type="match status" value="1"/>
</dbReference>
<dbReference type="InterPro" id="IPR043129">
    <property type="entry name" value="ATPase_NBD"/>
</dbReference>
<dbReference type="OrthoDB" id="6220758at2759"/>
<feature type="region of interest" description="Disordered" evidence="8">
    <location>
        <begin position="1"/>
        <end position="26"/>
    </location>
</feature>
<dbReference type="EnsemblMetazoa" id="XM_019904513.1">
    <property type="protein sequence ID" value="XP_019760072.1"/>
    <property type="gene ID" value="LOC109537677"/>
</dbReference>
<dbReference type="Gene3D" id="3.30.420.40">
    <property type="match status" value="2"/>
</dbReference>
<dbReference type="GeneID" id="109537677"/>
<dbReference type="SUPFAM" id="SSF53067">
    <property type="entry name" value="Actin-like ATPase domain"/>
    <property type="match status" value="2"/>
</dbReference>
<dbReference type="FunFam" id="3.30.420.40:FF:000058">
    <property type="entry name" value="Putative actin-related protein 5"/>
    <property type="match status" value="1"/>
</dbReference>
<protein>
    <recommendedName>
        <fullName evidence="7">Actin-related protein 6</fullName>
    </recommendedName>
</protein>
<comment type="subcellular location">
    <subcellularLocation>
        <location evidence="2">Cytoplasm</location>
        <location evidence="2">Cytoskeleton</location>
    </subcellularLocation>
    <subcellularLocation>
        <location evidence="1">Nucleus</location>
    </subcellularLocation>
</comment>
<reference evidence="10" key="3">
    <citation type="submission" date="2024-08" db="UniProtKB">
        <authorList>
            <consortium name="EnsemblMetazoa"/>
        </authorList>
    </citation>
    <scope>IDENTIFICATION</scope>
</reference>
<dbReference type="Pfam" id="PF00022">
    <property type="entry name" value="Actin"/>
    <property type="match status" value="1"/>
</dbReference>
<reference evidence="11" key="2">
    <citation type="journal article" date="2013" name="Genome Biol.">
        <title>Draft genome of the mountain pine beetle, Dendroctonus ponderosae Hopkins, a major forest pest.</title>
        <authorList>
            <person name="Keeling C.I."/>
            <person name="Yuen M.M."/>
            <person name="Liao N.Y."/>
            <person name="Docking T.R."/>
            <person name="Chan S.K."/>
            <person name="Taylor G.A."/>
            <person name="Palmquist D.L."/>
            <person name="Jackman S.D."/>
            <person name="Nguyen A."/>
            <person name="Li M."/>
            <person name="Henderson H."/>
            <person name="Janes J.K."/>
            <person name="Zhao Y."/>
            <person name="Pandoh P."/>
            <person name="Moore R."/>
            <person name="Sperling F.A."/>
            <person name="Huber D.P."/>
            <person name="Birol I."/>
            <person name="Jones S.J."/>
            <person name="Bohlmann J."/>
        </authorList>
    </citation>
    <scope>NUCLEOTIDE SEQUENCE</scope>
</reference>
<keyword evidence="4" id="KW-0963">Cytoplasm</keyword>
<dbReference type="PANTHER" id="PTHR11937">
    <property type="entry name" value="ACTIN"/>
    <property type="match status" value="1"/>
</dbReference>
<feature type="compositionally biased region" description="Acidic residues" evidence="8">
    <location>
        <begin position="516"/>
        <end position="533"/>
    </location>
</feature>
<evidence type="ECO:0000256" key="1">
    <source>
        <dbReference type="ARBA" id="ARBA00004123"/>
    </source>
</evidence>
<keyword evidence="11" id="KW-1185">Reference proteome</keyword>
<feature type="region of interest" description="Disordered" evidence="8">
    <location>
        <begin position="488"/>
        <end position="547"/>
    </location>
</feature>
<evidence type="ECO:0000256" key="7">
    <source>
        <dbReference type="ARBA" id="ARBA00074635"/>
    </source>
</evidence>
<dbReference type="AlphaFoldDB" id="J3JUK2"/>
<evidence type="ECO:0000256" key="8">
    <source>
        <dbReference type="SAM" id="MobiDB-lite"/>
    </source>
</evidence>
<accession>J3JUK2</accession>
<evidence type="ECO:0000256" key="3">
    <source>
        <dbReference type="ARBA" id="ARBA00005665"/>
    </source>
</evidence>
<evidence type="ECO:0000256" key="5">
    <source>
        <dbReference type="ARBA" id="ARBA00023212"/>
    </source>
</evidence>
<evidence type="ECO:0000313" key="11">
    <source>
        <dbReference type="Proteomes" id="UP000019118"/>
    </source>
</evidence>
<organism evidence="9">
    <name type="scientific">Dendroctonus ponderosae</name>
    <name type="common">Mountain pine beetle</name>
    <dbReference type="NCBI Taxonomy" id="77166"/>
    <lineage>
        <taxon>Eukaryota</taxon>
        <taxon>Metazoa</taxon>
        <taxon>Ecdysozoa</taxon>
        <taxon>Arthropoda</taxon>
        <taxon>Hexapoda</taxon>
        <taxon>Insecta</taxon>
        <taxon>Pterygota</taxon>
        <taxon>Neoptera</taxon>
        <taxon>Endopterygota</taxon>
        <taxon>Coleoptera</taxon>
        <taxon>Polyphaga</taxon>
        <taxon>Cucujiformia</taxon>
        <taxon>Curculionidae</taxon>
        <taxon>Scolytinae</taxon>
        <taxon>Dendroctonus</taxon>
    </lineage>
</organism>
<sequence length="547" mass="61785">MGDWEPKSGRTLKRRRSSGGSTKEVAPKPIKAPAFRALVVDNGAYTIKVGFTTEEEPQVVPNCIMKAKSEKKRLFVGKQIEECRDCSGLYFLLPCEKGYITRWEVQKPVWDHVFSRSVCTIDENPVVITQPLFNFKSIQDCMDEVFFEEYEVSSLFRCTPTDLAYLNYAKHNKLTKSDACLVMDSGFSFTHIVPYVRGSKFLRGVRRVNVGGKLLTNHLKDIISYRQYNVMEETYVINQVKEDTGYVCADVKKELAEASKPFGSNSIVKNYVLPDFNVIRRGYIQETKPENPSEVEESYQVLRLNNERFVVPEILFHPSDIGMKSMGIAEAVVKSIMSTPKEHRQSLAKNIIMVGGNCKFPGFKERMYAELRSLLPDAWQLGLFQHADPITYPWKGGSALLRTHDFRNNLVSKQDYEELGSTLIQERFNNFMLDSRQLDQEDETGKHSTEFQYLSKLKSASIFGKQEVSAADSDIQIDSKAVETAALDKEDVGAEEAGQDAEGNKRGKSRNKALEETEVAADVEAESSEEDLTESPSLFPLGCASYL</sequence>
<dbReference type="GO" id="GO:0005634">
    <property type="term" value="C:nucleus"/>
    <property type="evidence" value="ECO:0007669"/>
    <property type="project" value="UniProtKB-SubCell"/>
</dbReference>
<dbReference type="CDD" id="cd10210">
    <property type="entry name" value="ASKHA_NBD_Arp6"/>
    <property type="match status" value="1"/>
</dbReference>
<dbReference type="InterPro" id="IPR004000">
    <property type="entry name" value="Actin"/>
</dbReference>
<dbReference type="KEGG" id="dpa:109537677"/>
<evidence type="ECO:0000313" key="9">
    <source>
        <dbReference type="EMBL" id="AEE61879.1"/>
    </source>
</evidence>
<reference evidence="9" key="1">
    <citation type="journal article" date="2012" name="Insect Biochem. Mol. Biol.">
        <title>Transcriptome and full-length cDNA resources for the mountain pine beetle, Dendroctonus ponderosae Hopkins, a major insect pest of pine forests.</title>
        <authorList>
            <person name="Keeling C.I."/>
            <person name="Henderson H."/>
            <person name="Li M."/>
            <person name="Yuen M."/>
            <person name="Clark E.L."/>
            <person name="Fraser J.D."/>
            <person name="Huber D.P."/>
            <person name="Liao N.Y."/>
            <person name="Roderick Docking T."/>
            <person name="Birol I."/>
            <person name="Chan S.K."/>
            <person name="Taylor G.A."/>
            <person name="Palmquist D."/>
            <person name="Jones S.J."/>
            <person name="Bohlmann J."/>
        </authorList>
    </citation>
    <scope>NUCLEOTIDE SEQUENCE</scope>
    <source>
        <tissue evidence="9">Midgut and adhering fatbody of emerged adults of both sexes after feeding on lodgepole pine for up to 64 h</tissue>
    </source>
</reference>
<keyword evidence="6" id="KW-0539">Nucleus</keyword>
<proteinExistence type="evidence at transcript level"/>
<dbReference type="GO" id="GO:0005856">
    <property type="term" value="C:cytoskeleton"/>
    <property type="evidence" value="ECO:0007669"/>
    <property type="project" value="UniProtKB-SubCell"/>
</dbReference>
<name>J3JUK2_DENPD</name>
<evidence type="ECO:0000256" key="2">
    <source>
        <dbReference type="ARBA" id="ARBA00004245"/>
    </source>
</evidence>
<dbReference type="Proteomes" id="UP000019118">
    <property type="component" value="Unassembled WGS sequence"/>
</dbReference>
<evidence type="ECO:0000256" key="6">
    <source>
        <dbReference type="ARBA" id="ARBA00023242"/>
    </source>
</evidence>
<comment type="similarity">
    <text evidence="3">Belongs to the actin family. ARP6 subfamily.</text>
</comment>
<dbReference type="Gene3D" id="3.90.640.10">
    <property type="entry name" value="Actin, Chain A, domain 4"/>
    <property type="match status" value="1"/>
</dbReference>
<keyword evidence="5" id="KW-0206">Cytoskeleton</keyword>
<dbReference type="SMART" id="SM00268">
    <property type="entry name" value="ACTIN"/>
    <property type="match status" value="1"/>
</dbReference>
<dbReference type="CTD" id="32514"/>
<evidence type="ECO:0000313" key="10">
    <source>
        <dbReference type="EnsemblMetazoa" id="XP_019760072.1"/>
    </source>
</evidence>
<dbReference type="FunFam" id="2.30.36.70:FF:000003">
    <property type="entry name" value="Actin-related protein 6"/>
    <property type="match status" value="1"/>
</dbReference>
<dbReference type="EMBL" id="BT126917">
    <property type="protein sequence ID" value="AEE61879.1"/>
    <property type="molecule type" value="mRNA"/>
</dbReference>
<dbReference type="Gene3D" id="2.30.36.70">
    <property type="entry name" value="Actin, Chain A, domain 2"/>
    <property type="match status" value="1"/>
</dbReference>
<evidence type="ECO:0000256" key="4">
    <source>
        <dbReference type="ARBA" id="ARBA00022490"/>
    </source>
</evidence>